<dbReference type="InterPro" id="IPR036412">
    <property type="entry name" value="HAD-like_sf"/>
</dbReference>
<dbReference type="EC" id="3.1.3.18" evidence="1"/>
<gene>
    <name evidence="1" type="ORF">MNBD_NITROSPIRAE02-1240</name>
</gene>
<dbReference type="GO" id="GO:0006281">
    <property type="term" value="P:DNA repair"/>
    <property type="evidence" value="ECO:0007669"/>
    <property type="project" value="TreeGrafter"/>
</dbReference>
<dbReference type="GO" id="GO:0005829">
    <property type="term" value="C:cytosol"/>
    <property type="evidence" value="ECO:0007669"/>
    <property type="project" value="TreeGrafter"/>
</dbReference>
<dbReference type="GO" id="GO:0008967">
    <property type="term" value="F:phosphoglycolate phosphatase activity"/>
    <property type="evidence" value="ECO:0007669"/>
    <property type="project" value="UniProtKB-EC"/>
</dbReference>
<dbReference type="Gene3D" id="3.40.50.1000">
    <property type="entry name" value="HAD superfamily/HAD-like"/>
    <property type="match status" value="1"/>
</dbReference>
<dbReference type="InterPro" id="IPR023214">
    <property type="entry name" value="HAD_sf"/>
</dbReference>
<dbReference type="PANTHER" id="PTHR43434:SF1">
    <property type="entry name" value="PHOSPHOGLYCOLATE PHOSPHATASE"/>
    <property type="match status" value="1"/>
</dbReference>
<dbReference type="Gene3D" id="1.10.150.240">
    <property type="entry name" value="Putative phosphatase, domain 2"/>
    <property type="match status" value="1"/>
</dbReference>
<dbReference type="InterPro" id="IPR023198">
    <property type="entry name" value="PGP-like_dom2"/>
</dbReference>
<name>A0A3B1CNJ1_9ZZZZ</name>
<dbReference type="AlphaFoldDB" id="A0A3B1CNJ1"/>
<keyword evidence="1" id="KW-0378">Hydrolase</keyword>
<dbReference type="EMBL" id="UOGH01000212">
    <property type="protein sequence ID" value="VAX31699.1"/>
    <property type="molecule type" value="Genomic_DNA"/>
</dbReference>
<dbReference type="SUPFAM" id="SSF56784">
    <property type="entry name" value="HAD-like"/>
    <property type="match status" value="1"/>
</dbReference>
<dbReference type="SFLD" id="SFLDG01135">
    <property type="entry name" value="C1.5.6:_HAD__Beta-PGM__Phospha"/>
    <property type="match status" value="1"/>
</dbReference>
<dbReference type="InterPro" id="IPR006439">
    <property type="entry name" value="HAD-SF_hydro_IA"/>
</dbReference>
<sequence>MEKIRLIIFDLDGTLVDSSKDITNALNYALKPYGFKAMTVKETVKLVGEGITRLIEKVIGTEKIGITDDVLKRFLEFYSDHLTEYTRPYPGVRETLDNLSAYKKAVISNKREALSRRLLEELGMASYFNHILGSDSTPEKKPSPLPVLTVLSREGLTPDQALMVGDSNLDIEAGRNAGVITIGAGYGYRPLEALKRADFLIRERLSELLDILTKIQA</sequence>
<protein>
    <submittedName>
        <fullName evidence="1">Phosphoglycolate phosphatase</fullName>
        <ecNumber evidence="1">3.1.3.18</ecNumber>
    </submittedName>
</protein>
<accession>A0A3B1CNJ1</accession>
<dbReference type="NCBIfam" id="TIGR01549">
    <property type="entry name" value="HAD-SF-IA-v1"/>
    <property type="match status" value="1"/>
</dbReference>
<dbReference type="FunFam" id="3.40.50.1000:FF:000022">
    <property type="entry name" value="Phosphoglycolate phosphatase"/>
    <property type="match status" value="1"/>
</dbReference>
<organism evidence="1">
    <name type="scientific">hydrothermal vent metagenome</name>
    <dbReference type="NCBI Taxonomy" id="652676"/>
    <lineage>
        <taxon>unclassified sequences</taxon>
        <taxon>metagenomes</taxon>
        <taxon>ecological metagenomes</taxon>
    </lineage>
</organism>
<proteinExistence type="predicted"/>
<dbReference type="PANTHER" id="PTHR43434">
    <property type="entry name" value="PHOSPHOGLYCOLATE PHOSPHATASE"/>
    <property type="match status" value="1"/>
</dbReference>
<dbReference type="InterPro" id="IPR041492">
    <property type="entry name" value="HAD_2"/>
</dbReference>
<dbReference type="PRINTS" id="PR00413">
    <property type="entry name" value="HADHALOGNASE"/>
</dbReference>
<evidence type="ECO:0000313" key="1">
    <source>
        <dbReference type="EMBL" id="VAX31699.1"/>
    </source>
</evidence>
<dbReference type="SFLD" id="SFLDS00003">
    <property type="entry name" value="Haloacid_Dehalogenase"/>
    <property type="match status" value="1"/>
</dbReference>
<dbReference type="SFLD" id="SFLDG01129">
    <property type="entry name" value="C1.5:_HAD__Beta-PGM__Phosphata"/>
    <property type="match status" value="1"/>
</dbReference>
<dbReference type="NCBIfam" id="TIGR01509">
    <property type="entry name" value="HAD-SF-IA-v3"/>
    <property type="match status" value="1"/>
</dbReference>
<dbReference type="InterPro" id="IPR050155">
    <property type="entry name" value="HAD-like_hydrolase_sf"/>
</dbReference>
<reference evidence="1" key="1">
    <citation type="submission" date="2018-06" db="EMBL/GenBank/DDBJ databases">
        <authorList>
            <person name="Zhirakovskaya E."/>
        </authorList>
    </citation>
    <scope>NUCLEOTIDE SEQUENCE</scope>
</reference>
<dbReference type="Pfam" id="PF13419">
    <property type="entry name" value="HAD_2"/>
    <property type="match status" value="1"/>
</dbReference>